<name>S9TIJ4_9TRYP</name>
<keyword evidence="3" id="KW-1185">Reference proteome</keyword>
<comment type="caution">
    <text evidence="2">The sequence shown here is derived from an EMBL/GenBank/DDBJ whole genome shotgun (WGS) entry which is preliminary data.</text>
</comment>
<dbReference type="OrthoDB" id="273053at2759"/>
<protein>
    <submittedName>
        <fullName evidence="2">Uncharacterized protein</fullName>
    </submittedName>
</protein>
<reference evidence="2 3" key="1">
    <citation type="journal article" date="2013" name="PLoS ONE">
        <title>Predicting the Proteins of Angomonas deanei, Strigomonas culicis and Their Respective Endosymbionts Reveals New Aspects of the Trypanosomatidae Family.</title>
        <authorList>
            <person name="Motta M.C."/>
            <person name="Martins A.C."/>
            <person name="de Souza S.S."/>
            <person name="Catta-Preta C.M."/>
            <person name="Silva R."/>
            <person name="Klein C.C."/>
            <person name="de Almeida L.G."/>
            <person name="de Lima Cunha O."/>
            <person name="Ciapina L.P."/>
            <person name="Brocchi M."/>
            <person name="Colabardini A.C."/>
            <person name="de Araujo Lima B."/>
            <person name="Machado C.R."/>
            <person name="de Almeida Soares C.M."/>
            <person name="Probst C.M."/>
            <person name="de Menezes C.B."/>
            <person name="Thompson C.E."/>
            <person name="Bartholomeu D.C."/>
            <person name="Gradia D.F."/>
            <person name="Pavoni D.P."/>
            <person name="Grisard E.C."/>
            <person name="Fantinatti-Garboggini F."/>
            <person name="Marchini F.K."/>
            <person name="Rodrigues-Luiz G.F."/>
            <person name="Wagner G."/>
            <person name="Goldman G.H."/>
            <person name="Fietto J.L."/>
            <person name="Elias M.C."/>
            <person name="Goldman M.H."/>
            <person name="Sagot M.F."/>
            <person name="Pereira M."/>
            <person name="Stoco P.H."/>
            <person name="de Mendonca-Neto R.P."/>
            <person name="Teixeira S.M."/>
            <person name="Maciel T.E."/>
            <person name="de Oliveira Mendes T.A."/>
            <person name="Urmenyi T.P."/>
            <person name="de Souza W."/>
            <person name="Schenkman S."/>
            <person name="de Vasconcelos A.T."/>
        </authorList>
    </citation>
    <scope>NUCLEOTIDE SEQUENCE [LARGE SCALE GENOMIC DNA]</scope>
</reference>
<evidence type="ECO:0000313" key="2">
    <source>
        <dbReference type="EMBL" id="EPY16168.1"/>
    </source>
</evidence>
<gene>
    <name evidence="2" type="ORF">STCU_11505</name>
</gene>
<dbReference type="Proteomes" id="UP000015354">
    <property type="component" value="Unassembled WGS sequence"/>
</dbReference>
<evidence type="ECO:0000313" key="3">
    <source>
        <dbReference type="Proteomes" id="UP000015354"/>
    </source>
</evidence>
<keyword evidence="1" id="KW-1133">Transmembrane helix</keyword>
<keyword evidence="1" id="KW-0472">Membrane</keyword>
<organism evidence="2 3">
    <name type="scientific">Strigomonas culicis</name>
    <dbReference type="NCBI Taxonomy" id="28005"/>
    <lineage>
        <taxon>Eukaryota</taxon>
        <taxon>Discoba</taxon>
        <taxon>Euglenozoa</taxon>
        <taxon>Kinetoplastea</taxon>
        <taxon>Metakinetoplastina</taxon>
        <taxon>Trypanosomatida</taxon>
        <taxon>Trypanosomatidae</taxon>
        <taxon>Strigomonadinae</taxon>
        <taxon>Strigomonas</taxon>
    </lineage>
</organism>
<evidence type="ECO:0000256" key="1">
    <source>
        <dbReference type="SAM" id="Phobius"/>
    </source>
</evidence>
<keyword evidence="1" id="KW-0812">Transmembrane</keyword>
<accession>S9TIJ4</accession>
<feature type="transmembrane region" description="Helical" evidence="1">
    <location>
        <begin position="187"/>
        <end position="207"/>
    </location>
</feature>
<proteinExistence type="predicted"/>
<dbReference type="EMBL" id="ATMH01011468">
    <property type="protein sequence ID" value="EPY16168.1"/>
    <property type="molecule type" value="Genomic_DNA"/>
</dbReference>
<dbReference type="AlphaFoldDB" id="S9TIJ4"/>
<sequence length="213" mass="23857">MDTGAEYQAATLAFLNGLHSVKGLKATLVVRLYNSPYVEDIVDALEALEPSLGYHALPLSGKCTTVPTAVTASTLRERMSIVRTYVAFAVGGRSLGYQRIAAKEPLCTVLLTTKFDTLGRLWDARVRHGAPEQGRSSNRTESVMRFFNLNESAIFFHASEEFDSNENGVNDVSIFLGRWLYRKLYDYRFWFLACIPIGIAAFLLLNLSKTFKR</sequence>